<organism evidence="8 9">
    <name type="scientific">Lepraria neglecta</name>
    <dbReference type="NCBI Taxonomy" id="209136"/>
    <lineage>
        <taxon>Eukaryota</taxon>
        <taxon>Fungi</taxon>
        <taxon>Dikarya</taxon>
        <taxon>Ascomycota</taxon>
        <taxon>Pezizomycotina</taxon>
        <taxon>Lecanoromycetes</taxon>
        <taxon>OSLEUM clade</taxon>
        <taxon>Lecanoromycetidae</taxon>
        <taxon>Lecanorales</taxon>
        <taxon>Lecanorineae</taxon>
        <taxon>Stereocaulaceae</taxon>
        <taxon>Lepraria</taxon>
    </lineage>
</organism>
<evidence type="ECO:0000256" key="4">
    <source>
        <dbReference type="ARBA" id="ARBA00039238"/>
    </source>
</evidence>
<evidence type="ECO:0000256" key="3">
    <source>
        <dbReference type="ARBA" id="ARBA00022737"/>
    </source>
</evidence>
<dbReference type="Gene3D" id="2.130.10.10">
    <property type="entry name" value="YVTN repeat-like/Quinoprotein amine dehydrogenase"/>
    <property type="match status" value="1"/>
</dbReference>
<dbReference type="Proteomes" id="UP001276659">
    <property type="component" value="Unassembled WGS sequence"/>
</dbReference>
<name>A0AAE0DPE6_9LECA</name>
<accession>A0AAE0DPE6</accession>
<dbReference type="InterPro" id="IPR050505">
    <property type="entry name" value="WDR55/POC1"/>
</dbReference>
<dbReference type="SMART" id="SM00320">
    <property type="entry name" value="WD40"/>
    <property type="match status" value="3"/>
</dbReference>
<protein>
    <recommendedName>
        <fullName evidence="4">WD repeat-containing protein JIP5</fullName>
    </recommendedName>
    <alternativeName>
        <fullName evidence="5">WD repeat-containing protein jip5</fullName>
    </alternativeName>
</protein>
<evidence type="ECO:0000256" key="1">
    <source>
        <dbReference type="ARBA" id="ARBA00007625"/>
    </source>
</evidence>
<sequence length="416" mass="43879">MFDTICTYPLTSDLFAQCIHPSSPLLALGLASGHVQIQRLPPADANAASAPEAGHSTIETAWRTRRHKGSCRSLCFSHDGEILFSAGTDGLVKAARTETGKVESKIGVPLHNSETDPTSVIHALSPQTLLLATDSSALHLYDLRTNPKTTATHISAKPGQTYHPHDDYLSSITPLPPTDASTSGFPKQWISTGGTTVAVTDLRRSVLVKSEDQGEELLSSTAVGGKVVVGGEKGVLRMWEAGVWDDNEETIVVGKGASADVLAAGPEGMVGVGMDDGFVRFVAMGASVGKKKGRARVVGEVRHDEVEGVVGLGWEIGGRLISGGGSVVKVWEESLGGGEGSEGSEGSEEEEDEGEEGVGSRKRVNGFGSGNGDDSEEGEDESSKEEEKPRRKKKRKKNKGKGRDGVQHVLAFKGMD</sequence>
<dbReference type="SUPFAM" id="SSF50978">
    <property type="entry name" value="WD40 repeat-like"/>
    <property type="match status" value="1"/>
</dbReference>
<keyword evidence="2" id="KW-0853">WD repeat</keyword>
<feature type="domain" description="Anaphase-promoting complex subunit 4-like WD40" evidence="7">
    <location>
        <begin position="21"/>
        <end position="106"/>
    </location>
</feature>
<dbReference type="PANTHER" id="PTHR44019:SF20">
    <property type="entry name" value="WD REPEAT-CONTAINING PROTEIN 55"/>
    <property type="match status" value="1"/>
</dbReference>
<proteinExistence type="inferred from homology"/>
<dbReference type="InterPro" id="IPR001680">
    <property type="entry name" value="WD40_rpt"/>
</dbReference>
<dbReference type="AlphaFoldDB" id="A0AAE0DPE6"/>
<feature type="compositionally biased region" description="Basic residues" evidence="6">
    <location>
        <begin position="390"/>
        <end position="400"/>
    </location>
</feature>
<evidence type="ECO:0000259" key="7">
    <source>
        <dbReference type="Pfam" id="PF12894"/>
    </source>
</evidence>
<dbReference type="InterPro" id="IPR036322">
    <property type="entry name" value="WD40_repeat_dom_sf"/>
</dbReference>
<dbReference type="EMBL" id="JASNWA010000003">
    <property type="protein sequence ID" value="KAK3178256.1"/>
    <property type="molecule type" value="Genomic_DNA"/>
</dbReference>
<dbReference type="PANTHER" id="PTHR44019">
    <property type="entry name" value="WD REPEAT-CONTAINING PROTEIN 55"/>
    <property type="match status" value="1"/>
</dbReference>
<feature type="compositionally biased region" description="Acidic residues" evidence="6">
    <location>
        <begin position="345"/>
        <end position="356"/>
    </location>
</feature>
<keyword evidence="3" id="KW-0677">Repeat</keyword>
<gene>
    <name evidence="8" type="ORF">OEA41_000389</name>
</gene>
<evidence type="ECO:0000313" key="8">
    <source>
        <dbReference type="EMBL" id="KAK3178256.1"/>
    </source>
</evidence>
<keyword evidence="9" id="KW-1185">Reference proteome</keyword>
<dbReference type="Pfam" id="PF12894">
    <property type="entry name" value="ANAPC4_WD40"/>
    <property type="match status" value="1"/>
</dbReference>
<dbReference type="InterPro" id="IPR015943">
    <property type="entry name" value="WD40/YVTN_repeat-like_dom_sf"/>
</dbReference>
<feature type="compositionally biased region" description="Acidic residues" evidence="6">
    <location>
        <begin position="373"/>
        <end position="384"/>
    </location>
</feature>
<evidence type="ECO:0000256" key="5">
    <source>
        <dbReference type="ARBA" id="ARBA00039514"/>
    </source>
</evidence>
<evidence type="ECO:0000256" key="6">
    <source>
        <dbReference type="SAM" id="MobiDB-lite"/>
    </source>
</evidence>
<reference evidence="8" key="1">
    <citation type="submission" date="2022-11" db="EMBL/GenBank/DDBJ databases">
        <title>Chromosomal genome sequence assembly and mating type (MAT) locus characterization of the leprose asexual lichenized fungus Lepraria neglecta (Nyl.) Erichsen.</title>
        <authorList>
            <person name="Allen J.L."/>
            <person name="Pfeffer B."/>
        </authorList>
    </citation>
    <scope>NUCLEOTIDE SEQUENCE</scope>
    <source>
        <strain evidence="8">Allen 5258</strain>
    </source>
</reference>
<evidence type="ECO:0000256" key="2">
    <source>
        <dbReference type="ARBA" id="ARBA00022574"/>
    </source>
</evidence>
<evidence type="ECO:0000313" key="9">
    <source>
        <dbReference type="Proteomes" id="UP001276659"/>
    </source>
</evidence>
<feature type="region of interest" description="Disordered" evidence="6">
    <location>
        <begin position="334"/>
        <end position="416"/>
    </location>
</feature>
<comment type="caution">
    <text evidence="8">The sequence shown here is derived from an EMBL/GenBank/DDBJ whole genome shotgun (WGS) entry which is preliminary data.</text>
</comment>
<comment type="similarity">
    <text evidence="1">Belongs to the WD repeat WDR55 family.</text>
</comment>
<dbReference type="InterPro" id="IPR024977">
    <property type="entry name" value="Apc4-like_WD40_dom"/>
</dbReference>